<proteinExistence type="predicted"/>
<keyword evidence="3" id="KW-1185">Reference proteome</keyword>
<accession>S7TD14</accession>
<evidence type="ECO:0000313" key="3">
    <source>
        <dbReference type="Proteomes" id="UP000014975"/>
    </source>
</evidence>
<comment type="caution">
    <text evidence="2">The sequence shown here is derived from an EMBL/GenBank/DDBJ whole genome shotgun (WGS) entry which is preliminary data.</text>
</comment>
<feature type="signal peptide" evidence="1">
    <location>
        <begin position="1"/>
        <end position="35"/>
    </location>
</feature>
<dbReference type="eggNOG" id="ENOG5031809">
    <property type="taxonomic scope" value="Bacteria"/>
</dbReference>
<name>S7TD14_9BACT</name>
<evidence type="ECO:0000256" key="1">
    <source>
        <dbReference type="SAM" id="SignalP"/>
    </source>
</evidence>
<dbReference type="AlphaFoldDB" id="S7TD14"/>
<feature type="chain" id="PRO_5004556932" evidence="1">
    <location>
        <begin position="36"/>
        <end position="207"/>
    </location>
</feature>
<gene>
    <name evidence="2" type="ORF">dsat_0093</name>
</gene>
<dbReference type="EMBL" id="ATHI01000011">
    <property type="protein sequence ID" value="EPR34445.1"/>
    <property type="molecule type" value="Genomic_DNA"/>
</dbReference>
<organism evidence="2 3">
    <name type="scientific">Alkalidesulfovibrio alkalitolerans DSM 16529</name>
    <dbReference type="NCBI Taxonomy" id="1121439"/>
    <lineage>
        <taxon>Bacteria</taxon>
        <taxon>Pseudomonadati</taxon>
        <taxon>Thermodesulfobacteriota</taxon>
        <taxon>Desulfovibrionia</taxon>
        <taxon>Desulfovibrionales</taxon>
        <taxon>Desulfovibrionaceae</taxon>
        <taxon>Alkalidesulfovibrio</taxon>
    </lineage>
</organism>
<keyword evidence="1" id="KW-0732">Signal</keyword>
<dbReference type="PATRIC" id="fig|1121439.3.peg.1312"/>
<sequence>MDRNPFGLRKEGRMRHSRVLFLALCLLALAVSAFADATAVVEHDFSKGVPAQWSTRQTLSIDGLTALGPFNEKNSAVPGKAELTLRGLPKRDYVLSFDLYLIGSWDSEGDKLADTFTLYDGNNGILLHMTEFPCAIENNDESRPVGHKGLVRTQLSERELGYWVVPVRIAVESDSFTGETLKLVFWGKPTARRVESWALANVRLERP</sequence>
<dbReference type="STRING" id="1121439.dsat_0093"/>
<evidence type="ECO:0000313" key="2">
    <source>
        <dbReference type="EMBL" id="EPR34445.1"/>
    </source>
</evidence>
<dbReference type="Proteomes" id="UP000014975">
    <property type="component" value="Unassembled WGS sequence"/>
</dbReference>
<reference evidence="2 3" key="1">
    <citation type="journal article" date="2013" name="Genome Announc.">
        <title>Draft genome sequences for three mercury-methylating, sulfate-reducing bacteria.</title>
        <authorList>
            <person name="Brown S.D."/>
            <person name="Hurt R.A.Jr."/>
            <person name="Gilmour C.C."/>
            <person name="Elias D.A."/>
        </authorList>
    </citation>
    <scope>NUCLEOTIDE SEQUENCE [LARGE SCALE GENOMIC DNA]</scope>
    <source>
        <strain evidence="2 3">DSM 16529</strain>
    </source>
</reference>
<protein>
    <submittedName>
        <fullName evidence="2">Uncharacterized protein</fullName>
    </submittedName>
</protein>